<evidence type="ECO:0000259" key="2">
    <source>
        <dbReference type="Pfam" id="PF05198"/>
    </source>
</evidence>
<dbReference type="InterPro" id="IPR019814">
    <property type="entry name" value="Translation_initiation_fac_3_N"/>
</dbReference>
<dbReference type="SUPFAM" id="SSF54364">
    <property type="entry name" value="Translation initiation factor IF3, N-terminal domain"/>
    <property type="match status" value="1"/>
</dbReference>
<comment type="caution">
    <text evidence="3">The sequence shown here is derived from an EMBL/GenBank/DDBJ whole genome shotgun (WGS) entry which is preliminary data.</text>
</comment>
<dbReference type="OrthoDB" id="1743344at2759"/>
<dbReference type="AlphaFoldDB" id="A0A7J6VZ13"/>
<feature type="domain" description="Translation initiation factor 3 N-terminal" evidence="2">
    <location>
        <begin position="87"/>
        <end position="121"/>
    </location>
</feature>
<feature type="region of interest" description="Disordered" evidence="1">
    <location>
        <begin position="62"/>
        <end position="81"/>
    </location>
</feature>
<reference evidence="3 4" key="1">
    <citation type="submission" date="2020-06" db="EMBL/GenBank/DDBJ databases">
        <title>Transcriptomic and genomic resources for Thalictrum thalictroides and T. hernandezii: Facilitating candidate gene discovery in an emerging model plant lineage.</title>
        <authorList>
            <person name="Arias T."/>
            <person name="Riano-Pachon D.M."/>
            <person name="Di Stilio V.S."/>
        </authorList>
    </citation>
    <scope>NUCLEOTIDE SEQUENCE [LARGE SCALE GENOMIC DNA]</scope>
    <source>
        <strain evidence="4">cv. WT478/WT964</strain>
        <tissue evidence="3">Leaves</tissue>
    </source>
</reference>
<evidence type="ECO:0000313" key="4">
    <source>
        <dbReference type="Proteomes" id="UP000554482"/>
    </source>
</evidence>
<dbReference type="Gene3D" id="3.10.20.80">
    <property type="entry name" value="Translation initiation factor 3 (IF-3), N-terminal domain"/>
    <property type="match status" value="1"/>
</dbReference>
<evidence type="ECO:0000256" key="1">
    <source>
        <dbReference type="SAM" id="MobiDB-lite"/>
    </source>
</evidence>
<keyword evidence="4" id="KW-1185">Reference proteome</keyword>
<keyword evidence="3" id="KW-0396">Initiation factor</keyword>
<accession>A0A7J6VZ13</accession>
<feature type="region of interest" description="Disordered" evidence="1">
    <location>
        <begin position="1"/>
        <end position="27"/>
    </location>
</feature>
<sequence>MAGFTSNISSSSSFKPLVSRGTPSSSLVPSLSFLDSRPNFVQFDSNRSVSLSLIIARYGRPNYNNRTSRDTRRKEPDADPAVDMSTLRAGTVRLIDAQQNMVGLVSKMEAIQMAENAELDLYVTYTRISDIN</sequence>
<dbReference type="EMBL" id="JABWDY010024295">
    <property type="protein sequence ID" value="KAF5190366.1"/>
    <property type="molecule type" value="Genomic_DNA"/>
</dbReference>
<organism evidence="3 4">
    <name type="scientific">Thalictrum thalictroides</name>
    <name type="common">Rue-anemone</name>
    <name type="synonym">Anemone thalictroides</name>
    <dbReference type="NCBI Taxonomy" id="46969"/>
    <lineage>
        <taxon>Eukaryota</taxon>
        <taxon>Viridiplantae</taxon>
        <taxon>Streptophyta</taxon>
        <taxon>Embryophyta</taxon>
        <taxon>Tracheophyta</taxon>
        <taxon>Spermatophyta</taxon>
        <taxon>Magnoliopsida</taxon>
        <taxon>Ranunculales</taxon>
        <taxon>Ranunculaceae</taxon>
        <taxon>Thalictroideae</taxon>
        <taxon>Thalictrum</taxon>
    </lineage>
</organism>
<proteinExistence type="predicted"/>
<keyword evidence="3" id="KW-0648">Protein biosynthesis</keyword>
<feature type="non-terminal residue" evidence="3">
    <location>
        <position position="1"/>
    </location>
</feature>
<dbReference type="Proteomes" id="UP000554482">
    <property type="component" value="Unassembled WGS sequence"/>
</dbReference>
<gene>
    <name evidence="3" type="ORF">FRX31_020047</name>
</gene>
<feature type="compositionally biased region" description="Basic and acidic residues" evidence="1">
    <location>
        <begin position="67"/>
        <end position="77"/>
    </location>
</feature>
<protein>
    <submittedName>
        <fullName evidence="3">Translation initiation factor if-3</fullName>
    </submittedName>
</protein>
<dbReference type="InterPro" id="IPR036787">
    <property type="entry name" value="T_IF-3_N_sf"/>
</dbReference>
<dbReference type="GO" id="GO:0003743">
    <property type="term" value="F:translation initiation factor activity"/>
    <property type="evidence" value="ECO:0007669"/>
    <property type="project" value="UniProtKB-KW"/>
</dbReference>
<name>A0A7J6VZ13_THATH</name>
<evidence type="ECO:0000313" key="3">
    <source>
        <dbReference type="EMBL" id="KAF5190366.1"/>
    </source>
</evidence>
<dbReference type="Pfam" id="PF05198">
    <property type="entry name" value="IF3_N"/>
    <property type="match status" value="1"/>
</dbReference>